<feature type="region of interest" description="Disordered" evidence="3">
    <location>
        <begin position="215"/>
        <end position="240"/>
    </location>
</feature>
<dbReference type="SUPFAM" id="SSF54928">
    <property type="entry name" value="RNA-binding domain, RBD"/>
    <property type="match status" value="3"/>
</dbReference>
<organism evidence="5 6">
    <name type="scientific">Ceutorhynchus assimilis</name>
    <name type="common">cabbage seed weevil</name>
    <dbReference type="NCBI Taxonomy" id="467358"/>
    <lineage>
        <taxon>Eukaryota</taxon>
        <taxon>Metazoa</taxon>
        <taxon>Ecdysozoa</taxon>
        <taxon>Arthropoda</taxon>
        <taxon>Hexapoda</taxon>
        <taxon>Insecta</taxon>
        <taxon>Pterygota</taxon>
        <taxon>Neoptera</taxon>
        <taxon>Endopterygota</taxon>
        <taxon>Coleoptera</taxon>
        <taxon>Polyphaga</taxon>
        <taxon>Cucujiformia</taxon>
        <taxon>Curculionidae</taxon>
        <taxon>Ceutorhynchinae</taxon>
        <taxon>Ceutorhynchus</taxon>
    </lineage>
</organism>
<dbReference type="InterPro" id="IPR055204">
    <property type="entry name" value="HNRNPL_RRM"/>
</dbReference>
<name>A0A9P0DCR8_9CUCU</name>
<feature type="compositionally biased region" description="Polar residues" evidence="3">
    <location>
        <begin position="478"/>
        <end position="488"/>
    </location>
</feature>
<proteinExistence type="predicted"/>
<protein>
    <recommendedName>
        <fullName evidence="4">RRM domain-containing protein</fullName>
    </recommendedName>
</protein>
<dbReference type="InterPro" id="IPR000504">
    <property type="entry name" value="RRM_dom"/>
</dbReference>
<dbReference type="CDD" id="cd12424">
    <property type="entry name" value="RRM3_hnRNPL_like"/>
    <property type="match status" value="1"/>
</dbReference>
<dbReference type="OrthoDB" id="302770at2759"/>
<dbReference type="FunFam" id="3.30.70.330:FF:000072">
    <property type="entry name" value="heterogeneous nuclear ribonucleoprotein L isoform X1"/>
    <property type="match status" value="1"/>
</dbReference>
<feature type="region of interest" description="Disordered" evidence="3">
    <location>
        <begin position="478"/>
        <end position="498"/>
    </location>
</feature>
<dbReference type="EMBL" id="OU892289">
    <property type="protein sequence ID" value="CAH1125133.1"/>
    <property type="molecule type" value="Genomic_DNA"/>
</dbReference>
<dbReference type="Pfam" id="PF13893">
    <property type="entry name" value="RRM_5"/>
    <property type="match status" value="2"/>
</dbReference>
<dbReference type="SMART" id="SM00360">
    <property type="entry name" value="RRM"/>
    <property type="match status" value="3"/>
</dbReference>
<keyword evidence="2" id="KW-0694">RNA-binding</keyword>
<dbReference type="GO" id="GO:0003723">
    <property type="term" value="F:RNA binding"/>
    <property type="evidence" value="ECO:0007669"/>
    <property type="project" value="UniProtKB-KW"/>
</dbReference>
<dbReference type="Pfam" id="PF11835">
    <property type="entry name" value="RRM_8"/>
    <property type="match status" value="1"/>
</dbReference>
<reference evidence="5" key="1">
    <citation type="submission" date="2022-01" db="EMBL/GenBank/DDBJ databases">
        <authorList>
            <person name="King R."/>
        </authorList>
    </citation>
    <scope>NUCLEOTIDE SEQUENCE</scope>
</reference>
<accession>A0A9P0DCR8</accession>
<dbReference type="Gene3D" id="3.30.70.330">
    <property type="match status" value="3"/>
</dbReference>
<evidence type="ECO:0000259" key="4">
    <source>
        <dbReference type="SMART" id="SM00360"/>
    </source>
</evidence>
<evidence type="ECO:0000313" key="6">
    <source>
        <dbReference type="Proteomes" id="UP001152799"/>
    </source>
</evidence>
<evidence type="ECO:0000256" key="2">
    <source>
        <dbReference type="ARBA" id="ARBA00022884"/>
    </source>
</evidence>
<dbReference type="CDD" id="cd12694">
    <property type="entry name" value="RRM2_hnRNPL_like"/>
    <property type="match status" value="1"/>
</dbReference>
<evidence type="ECO:0000313" key="5">
    <source>
        <dbReference type="EMBL" id="CAH1125133.1"/>
    </source>
</evidence>
<keyword evidence="6" id="KW-1185">Reference proteome</keyword>
<dbReference type="CDD" id="cd12427">
    <property type="entry name" value="RRM4_hnRNPL_like"/>
    <property type="match status" value="1"/>
</dbReference>
<dbReference type="Pfam" id="PF22976">
    <property type="entry name" value="RRM_10"/>
    <property type="match status" value="1"/>
</dbReference>
<feature type="compositionally biased region" description="Basic and acidic residues" evidence="3">
    <location>
        <begin position="31"/>
        <end position="41"/>
    </location>
</feature>
<dbReference type="AlphaFoldDB" id="A0A9P0DCR8"/>
<gene>
    <name evidence="5" type="ORF">CEUTPL_LOCUS4053</name>
</gene>
<dbReference type="Proteomes" id="UP001152799">
    <property type="component" value="Chromosome 13"/>
</dbReference>
<dbReference type="InterPro" id="IPR012677">
    <property type="entry name" value="Nucleotide-bd_a/b_plait_sf"/>
</dbReference>
<evidence type="ECO:0000256" key="3">
    <source>
        <dbReference type="SAM" id="MobiDB-lite"/>
    </source>
</evidence>
<evidence type="ECO:0000256" key="1">
    <source>
        <dbReference type="ARBA" id="ARBA00022737"/>
    </source>
</evidence>
<feature type="region of interest" description="Disordered" evidence="3">
    <location>
        <begin position="1"/>
        <end position="41"/>
    </location>
</feature>
<dbReference type="InterPro" id="IPR021790">
    <property type="entry name" value="PTBP1-like_RRM2"/>
</dbReference>
<keyword evidence="1" id="KW-0677">Repeat</keyword>
<dbReference type="PANTHER" id="PTHR15592">
    <property type="entry name" value="MATRIN 3/NUCLEAR PROTEIN 220-RELATED"/>
    <property type="match status" value="1"/>
</dbReference>
<feature type="domain" description="RRM" evidence="4">
    <location>
        <begin position="246"/>
        <end position="310"/>
    </location>
</feature>
<dbReference type="InterPro" id="IPR035979">
    <property type="entry name" value="RBD_domain_sf"/>
</dbReference>
<feature type="compositionally biased region" description="Polar residues" evidence="3">
    <location>
        <begin position="18"/>
        <end position="30"/>
    </location>
</feature>
<feature type="domain" description="RRM" evidence="4">
    <location>
        <begin position="46"/>
        <end position="116"/>
    </location>
</feature>
<sequence>MAFNGDGPHAKRQRTDNDTANNRQSFNANTEEPRRKRPEESKPNHVLLFTIINPMYPITVDVLHTICQSSGQVLRIVIFKKNGVQAMVEFDSVEAAMRAKESLNGADIYSGCCTLKIDFAKPEKLNVHKNDSESWDYTISLVKENTNGRPQPLLQEPHYGSRPQPYSKYPYPSDPHRFEELSSAAIAPGGYPHDAPPFGPGAVAAAAADVFRKSGGAPPPAAAAPDFRAAAGEPPRPNPFQQPGAVLMVYGLDPLRTNADKLFNLMCLYGNVARIKFLKSKEGTAMVQMGDSVAVERCVQNLNNVIVGLTGAAPLLNHHHKDIKEEIEAQLKEHKLQLAFSKQPYLSEVTNPYPLPDKSPSYKEYLNNKNNRFMNPTMASKNRIQPPSKILHFFNTPPQVTEAELIQVFKDYDVVPPKAVKLFPMKSERSSSGLLEFETTTEAVAAVMACNHAAIESPGTKFPFIMKLCFSSSRSMTIRNGDNANGSTPAKDDAKGPN</sequence>
<feature type="domain" description="RRM" evidence="4">
    <location>
        <begin position="390"/>
        <end position="467"/>
    </location>
</feature>